<feature type="compositionally biased region" description="Basic and acidic residues" evidence="1">
    <location>
        <begin position="1"/>
        <end position="20"/>
    </location>
</feature>
<evidence type="ECO:0000256" key="1">
    <source>
        <dbReference type="SAM" id="MobiDB-lite"/>
    </source>
</evidence>
<comment type="caution">
    <text evidence="2">The sequence shown here is derived from an EMBL/GenBank/DDBJ whole genome shotgun (WGS) entry which is preliminary data.</text>
</comment>
<feature type="region of interest" description="Disordered" evidence="1">
    <location>
        <begin position="1"/>
        <end position="77"/>
    </location>
</feature>
<dbReference type="GeneID" id="34563186"/>
<protein>
    <submittedName>
        <fullName evidence="2">Uncharacterized protein</fullName>
    </submittedName>
</protein>
<evidence type="ECO:0000313" key="3">
    <source>
        <dbReference type="Proteomes" id="UP000176998"/>
    </source>
</evidence>
<dbReference type="OrthoDB" id="10462628at2759"/>
<reference evidence="2 3" key="1">
    <citation type="submission" date="2016-09" db="EMBL/GenBank/DDBJ databases">
        <authorList>
            <person name="Capua I."/>
            <person name="De Benedictis P."/>
            <person name="Joannis T."/>
            <person name="Lombin L.H."/>
            <person name="Cattoli G."/>
        </authorList>
    </citation>
    <scope>NUCLEOTIDE SEQUENCE [LARGE SCALE GENOMIC DNA]</scope>
    <source>
        <strain evidence="2 3">IMI 309357</strain>
    </source>
</reference>
<keyword evidence="3" id="KW-1185">Reference proteome</keyword>
<sequence>MRQSDARRSLDEAARHDARHGASRVRNAVEAQASAWGGLRSRSSPDESAVIDEFKTNLPAAQDGRAMPSPKHGGCDK</sequence>
<dbReference type="Proteomes" id="UP000176998">
    <property type="component" value="Unassembled WGS sequence"/>
</dbReference>
<dbReference type="AlphaFoldDB" id="A0A1G4AZV8"/>
<gene>
    <name evidence="2" type="ORF">CORC01_10047</name>
</gene>
<organism evidence="2 3">
    <name type="scientific">Colletotrichum orchidophilum</name>
    <dbReference type="NCBI Taxonomy" id="1209926"/>
    <lineage>
        <taxon>Eukaryota</taxon>
        <taxon>Fungi</taxon>
        <taxon>Dikarya</taxon>
        <taxon>Ascomycota</taxon>
        <taxon>Pezizomycotina</taxon>
        <taxon>Sordariomycetes</taxon>
        <taxon>Hypocreomycetidae</taxon>
        <taxon>Glomerellales</taxon>
        <taxon>Glomerellaceae</taxon>
        <taxon>Colletotrichum</taxon>
    </lineage>
</organism>
<name>A0A1G4AZV8_9PEZI</name>
<accession>A0A1G4AZV8</accession>
<proteinExistence type="predicted"/>
<dbReference type="EMBL" id="MJBS01000096">
    <property type="protein sequence ID" value="OHE94646.1"/>
    <property type="molecule type" value="Genomic_DNA"/>
</dbReference>
<evidence type="ECO:0000313" key="2">
    <source>
        <dbReference type="EMBL" id="OHE94646.1"/>
    </source>
</evidence>
<dbReference type="RefSeq" id="XP_022471808.1">
    <property type="nucleotide sequence ID" value="XM_022621676.1"/>
</dbReference>